<evidence type="ECO:0000259" key="1">
    <source>
        <dbReference type="Pfam" id="PF18899"/>
    </source>
</evidence>
<dbReference type="RefSeq" id="WP_200555191.1">
    <property type="nucleotide sequence ID" value="NZ_JAEPES010000001.1"/>
</dbReference>
<comment type="caution">
    <text evidence="2">The sequence shown here is derived from an EMBL/GenBank/DDBJ whole genome shotgun (WGS) entry which is preliminary data.</text>
</comment>
<dbReference type="AlphaFoldDB" id="A0A934W1I6"/>
<dbReference type="InterPro" id="IPR025629">
    <property type="entry name" value="DUF4287"/>
</dbReference>
<gene>
    <name evidence="2" type="ORF">IV501_04620</name>
    <name evidence="3" type="ORF">IV501_10005</name>
</gene>
<dbReference type="Pfam" id="PF14117">
    <property type="entry name" value="DUF4287"/>
    <property type="match status" value="1"/>
</dbReference>
<evidence type="ECO:0000313" key="2">
    <source>
        <dbReference type="EMBL" id="MBK4346908.1"/>
    </source>
</evidence>
<proteinExistence type="predicted"/>
<evidence type="ECO:0000313" key="4">
    <source>
        <dbReference type="Proteomes" id="UP000636458"/>
    </source>
</evidence>
<dbReference type="Pfam" id="PF18899">
    <property type="entry name" value="DUF5655"/>
    <property type="match status" value="1"/>
</dbReference>
<feature type="domain" description="DUF5655" evidence="1">
    <location>
        <begin position="77"/>
        <end position="186"/>
    </location>
</feature>
<sequence length="189" mass="20351">MTFQAYLDTIKAKTGLGPDDFRRLAGEKGYLTAATRPGDIIAWLQEDYGLGTGHAMAIVSVLGKHEGAGLSAGQKLEAQFTGTKARWRSTFDLLLSTLIEVGGPVSLAPTNSYISLTKPTRTGRAKVAIVAVTGDRMDVGIKLKDAAPTDRFAASGSWNSMVTHRVRLTEPDLIDDELVDWLRRAYAAA</sequence>
<accession>A0A934W1I6</accession>
<name>A0A934W1I6_9MICO</name>
<reference evidence="2" key="1">
    <citation type="submission" date="2021-01" db="EMBL/GenBank/DDBJ databases">
        <title>Lacisediminihabitans sp. nov. strain G11-30, isolated from Antarctic Soil.</title>
        <authorList>
            <person name="Li J."/>
        </authorList>
    </citation>
    <scope>NUCLEOTIDE SEQUENCE</scope>
    <source>
        <strain evidence="2">G11-30</strain>
    </source>
</reference>
<dbReference type="EMBL" id="JAEPES010000001">
    <property type="protein sequence ID" value="MBK4346908.1"/>
    <property type="molecule type" value="Genomic_DNA"/>
</dbReference>
<evidence type="ECO:0000313" key="3">
    <source>
        <dbReference type="EMBL" id="MBK4347969.1"/>
    </source>
</evidence>
<dbReference type="InterPro" id="IPR043714">
    <property type="entry name" value="DUF5655"/>
</dbReference>
<dbReference type="EMBL" id="JAEPES010000003">
    <property type="protein sequence ID" value="MBK4347969.1"/>
    <property type="molecule type" value="Genomic_DNA"/>
</dbReference>
<dbReference type="Proteomes" id="UP000636458">
    <property type="component" value="Unassembled WGS sequence"/>
</dbReference>
<keyword evidence="4" id="KW-1185">Reference proteome</keyword>
<protein>
    <submittedName>
        <fullName evidence="2">DUF4287 domain-containing protein</fullName>
    </submittedName>
</protein>
<organism evidence="2 4">
    <name type="scientific">Lacisediminihabitans changchengi</name>
    <dbReference type="NCBI Taxonomy" id="2787634"/>
    <lineage>
        <taxon>Bacteria</taxon>
        <taxon>Bacillati</taxon>
        <taxon>Actinomycetota</taxon>
        <taxon>Actinomycetes</taxon>
        <taxon>Micrococcales</taxon>
        <taxon>Microbacteriaceae</taxon>
        <taxon>Lacisediminihabitans</taxon>
    </lineage>
</organism>